<dbReference type="Proteomes" id="UP000018468">
    <property type="component" value="Linkage group LG2"/>
</dbReference>
<dbReference type="EMBL" id="AHAT01012389">
    <property type="status" value="NOT_ANNOTATED_CDS"/>
    <property type="molecule type" value="Genomic_DNA"/>
</dbReference>
<dbReference type="InterPro" id="IPR036431">
    <property type="entry name" value="ARID_dom_sf"/>
</dbReference>
<keyword evidence="4" id="KW-0010">Activator</keyword>
<evidence type="ECO:0000256" key="2">
    <source>
        <dbReference type="ARBA" id="ARBA00023015"/>
    </source>
</evidence>
<sequence>KEEERLEREKDKEEDELTEEAFLKELYLYMKNRETPIERIPHLGFKQIDLFVMYKTVQALGGYDQVTAHQLWKQVYNRLGGNPRSTSAATCTRRHYEKLILPYERHLRGEEYKDVTPSRAQKRFHRDSFASEEEEGIRPSKWHGGYRHTHIPQAHHEVMADPRVRLIHLPLQLRPYYYPSHPALPAYFPASPSVLPPHPQAGYLPMPREVSERPRQQLILLRTLAKEYTSSSGWAEPLNLSNKEE</sequence>
<dbReference type="Pfam" id="PF01388">
    <property type="entry name" value="ARID"/>
    <property type="match status" value="1"/>
</dbReference>
<evidence type="ECO:0000256" key="1">
    <source>
        <dbReference type="ARBA" id="ARBA00004123"/>
    </source>
</evidence>
<keyword evidence="6" id="KW-0539">Nucleus</keyword>
<dbReference type="AlphaFoldDB" id="W5MCU1"/>
<keyword evidence="3" id="KW-0238">DNA-binding</keyword>
<keyword evidence="2" id="KW-0805">Transcription regulation</keyword>
<dbReference type="PANTHER" id="PTHR13964">
    <property type="entry name" value="RBP-RELATED"/>
    <property type="match status" value="1"/>
</dbReference>
<keyword evidence="5" id="KW-0804">Transcription</keyword>
<dbReference type="OMA" id="HTHIPQA"/>
<reference evidence="9" key="3">
    <citation type="submission" date="2025-09" db="UniProtKB">
        <authorList>
            <consortium name="Ensembl"/>
        </authorList>
    </citation>
    <scope>IDENTIFICATION</scope>
</reference>
<dbReference type="PANTHER" id="PTHR13964:SF25">
    <property type="entry name" value="AT-RICH INTERACTIVE DOMAIN-CONTAINING PROTEIN 5A"/>
    <property type="match status" value="1"/>
</dbReference>
<dbReference type="GO" id="GO:0003677">
    <property type="term" value="F:DNA binding"/>
    <property type="evidence" value="ECO:0007669"/>
    <property type="project" value="UniProtKB-KW"/>
</dbReference>
<dbReference type="InterPro" id="IPR051232">
    <property type="entry name" value="ARID/SWI1_ChromRemod"/>
</dbReference>
<organism evidence="9 10">
    <name type="scientific">Lepisosteus oculatus</name>
    <name type="common">Spotted gar</name>
    <dbReference type="NCBI Taxonomy" id="7918"/>
    <lineage>
        <taxon>Eukaryota</taxon>
        <taxon>Metazoa</taxon>
        <taxon>Chordata</taxon>
        <taxon>Craniata</taxon>
        <taxon>Vertebrata</taxon>
        <taxon>Euteleostomi</taxon>
        <taxon>Actinopterygii</taxon>
        <taxon>Neopterygii</taxon>
        <taxon>Holostei</taxon>
        <taxon>Semionotiformes</taxon>
        <taxon>Lepisosteidae</taxon>
        <taxon>Lepisosteus</taxon>
    </lineage>
</organism>
<comment type="subcellular location">
    <subcellularLocation>
        <location evidence="1">Nucleus</location>
    </subcellularLocation>
</comment>
<dbReference type="eggNOG" id="KOG2744">
    <property type="taxonomic scope" value="Eukaryota"/>
</dbReference>
<evidence type="ECO:0000259" key="8">
    <source>
        <dbReference type="PROSITE" id="PS51011"/>
    </source>
</evidence>
<dbReference type="PROSITE" id="PS51011">
    <property type="entry name" value="ARID"/>
    <property type="match status" value="1"/>
</dbReference>
<evidence type="ECO:0000256" key="5">
    <source>
        <dbReference type="ARBA" id="ARBA00023163"/>
    </source>
</evidence>
<dbReference type="CDD" id="cd16869">
    <property type="entry name" value="ARID_ARID5"/>
    <property type="match status" value="1"/>
</dbReference>
<reference evidence="9" key="2">
    <citation type="submission" date="2025-08" db="UniProtKB">
        <authorList>
            <consortium name="Ensembl"/>
        </authorList>
    </citation>
    <scope>IDENTIFICATION</scope>
</reference>
<evidence type="ECO:0000313" key="10">
    <source>
        <dbReference type="Proteomes" id="UP000018468"/>
    </source>
</evidence>
<dbReference type="GeneTree" id="ENSGT00940000163584"/>
<dbReference type="STRING" id="7918.ENSLOCP00000006200"/>
<accession>W5MCU1</accession>
<evidence type="ECO:0000256" key="4">
    <source>
        <dbReference type="ARBA" id="ARBA00023159"/>
    </source>
</evidence>
<dbReference type="GO" id="GO:0005634">
    <property type="term" value="C:nucleus"/>
    <property type="evidence" value="ECO:0007669"/>
    <property type="project" value="UniProtKB-SubCell"/>
</dbReference>
<evidence type="ECO:0000313" key="9">
    <source>
        <dbReference type="Ensembl" id="ENSLOCP00000006200.1"/>
    </source>
</evidence>
<feature type="region of interest" description="Disordered" evidence="7">
    <location>
        <begin position="126"/>
        <end position="145"/>
    </location>
</feature>
<dbReference type="HOGENOM" id="CLU_077294_0_0_1"/>
<reference evidence="10" key="1">
    <citation type="submission" date="2011-12" db="EMBL/GenBank/DDBJ databases">
        <title>The Draft Genome of Lepisosteus oculatus.</title>
        <authorList>
            <consortium name="The Broad Institute Genome Assembly &amp; Analysis Group"/>
            <consortium name="Computational R&amp;D Group"/>
            <consortium name="and Sequencing Platform"/>
            <person name="Di Palma F."/>
            <person name="Alfoldi J."/>
            <person name="Johnson J."/>
            <person name="Berlin A."/>
            <person name="Gnerre S."/>
            <person name="Jaffe D."/>
            <person name="MacCallum I."/>
            <person name="Young S."/>
            <person name="Walker B.J."/>
            <person name="Lander E.S."/>
            <person name="Lindblad-Toh K."/>
        </authorList>
    </citation>
    <scope>NUCLEOTIDE SEQUENCE [LARGE SCALE GENOMIC DNA]</scope>
</reference>
<evidence type="ECO:0000256" key="3">
    <source>
        <dbReference type="ARBA" id="ARBA00023125"/>
    </source>
</evidence>
<protein>
    <submittedName>
        <fullName evidence="9">Uncharacterized LOC102685031</fullName>
    </submittedName>
</protein>
<dbReference type="SMART" id="SM00501">
    <property type="entry name" value="BRIGHT"/>
    <property type="match status" value="1"/>
</dbReference>
<proteinExistence type="predicted"/>
<dbReference type="InParanoid" id="W5MCU1"/>
<dbReference type="FunFam" id="1.10.150.60:FF:000004">
    <property type="entry name" value="AT-rich interactive domain-containing protein 5B"/>
    <property type="match status" value="1"/>
</dbReference>
<feature type="domain" description="ARID" evidence="8">
    <location>
        <begin position="16"/>
        <end position="108"/>
    </location>
</feature>
<keyword evidence="10" id="KW-1185">Reference proteome</keyword>
<dbReference type="SUPFAM" id="SSF46774">
    <property type="entry name" value="ARID-like"/>
    <property type="match status" value="1"/>
</dbReference>
<evidence type="ECO:0000256" key="6">
    <source>
        <dbReference type="ARBA" id="ARBA00023242"/>
    </source>
</evidence>
<dbReference type="Gene3D" id="1.10.150.60">
    <property type="entry name" value="ARID DNA-binding domain"/>
    <property type="match status" value="1"/>
</dbReference>
<dbReference type="InterPro" id="IPR001606">
    <property type="entry name" value="ARID_dom"/>
</dbReference>
<evidence type="ECO:0000256" key="7">
    <source>
        <dbReference type="SAM" id="MobiDB-lite"/>
    </source>
</evidence>
<dbReference type="Bgee" id="ENSLOCG00000005151">
    <property type="expression patterns" value="Expressed in larva and 9 other cell types or tissues"/>
</dbReference>
<dbReference type="SMART" id="SM01014">
    <property type="entry name" value="ARID"/>
    <property type="match status" value="1"/>
</dbReference>
<dbReference type="Ensembl" id="ENSLOCT00000006208.1">
    <property type="protein sequence ID" value="ENSLOCP00000006200.1"/>
    <property type="gene ID" value="ENSLOCG00000005151.1"/>
</dbReference>
<name>W5MCU1_LEPOC</name>